<feature type="region of interest" description="Disordered" evidence="1">
    <location>
        <begin position="108"/>
        <end position="138"/>
    </location>
</feature>
<dbReference type="PANTHER" id="PTHR33257">
    <property type="entry name" value="OS05G0165500 PROTEIN"/>
    <property type="match status" value="1"/>
</dbReference>
<proteinExistence type="predicted"/>
<dbReference type="OrthoDB" id="1684445at2759"/>
<sequence length="201" mass="21952">MASKKIRVRDEAAGSVPISARVLSRNSSAGYSSQVFYGRMPEGVPFEWEMQPGTPKNPPKEQDLPPLSPPPAVVSLGLPRPCIGGEDRPREPTRWSKLKFWKKVKIHKRSHHKGKAQKGPCDSRKAGADGTSPGHSKVEGLEFWSSDLDLAPSPRCSSASSLSTSLSFQNGANSAESLDHRPRSCAPWNLHALAVYFAKRI</sequence>
<dbReference type="Proteomes" id="UP000827889">
    <property type="component" value="Chromosome 4"/>
</dbReference>
<dbReference type="AlphaFoldDB" id="A0A8B8QAR1"/>
<dbReference type="PANTHER" id="PTHR33257:SF6">
    <property type="entry name" value="OXYSTEROL-BINDING 4B-LIKE PROTEIN"/>
    <property type="match status" value="1"/>
</dbReference>
<name>A0A8B8QAR1_9MYRT</name>
<gene>
    <name evidence="3" type="primary">LOC115750802</name>
</gene>
<evidence type="ECO:0000313" key="2">
    <source>
        <dbReference type="Proteomes" id="UP000827889"/>
    </source>
</evidence>
<keyword evidence="2" id="KW-1185">Reference proteome</keyword>
<reference evidence="3" key="1">
    <citation type="submission" date="2025-08" db="UniProtKB">
        <authorList>
            <consortium name="RefSeq"/>
        </authorList>
    </citation>
    <scope>IDENTIFICATION</scope>
    <source>
        <tissue evidence="3">Leaf</tissue>
    </source>
</reference>
<protein>
    <submittedName>
        <fullName evidence="3">Uncharacterized protein LOC115750802</fullName>
    </submittedName>
</protein>
<dbReference type="RefSeq" id="XP_030544219.1">
    <property type="nucleotide sequence ID" value="XM_030688359.2"/>
</dbReference>
<evidence type="ECO:0000256" key="1">
    <source>
        <dbReference type="SAM" id="MobiDB-lite"/>
    </source>
</evidence>
<dbReference type="KEGG" id="rarg:115750802"/>
<feature type="region of interest" description="Disordered" evidence="1">
    <location>
        <begin position="45"/>
        <end position="91"/>
    </location>
</feature>
<dbReference type="GeneID" id="115750802"/>
<organism evidence="2 3">
    <name type="scientific">Rhodamnia argentea</name>
    <dbReference type="NCBI Taxonomy" id="178133"/>
    <lineage>
        <taxon>Eukaryota</taxon>
        <taxon>Viridiplantae</taxon>
        <taxon>Streptophyta</taxon>
        <taxon>Embryophyta</taxon>
        <taxon>Tracheophyta</taxon>
        <taxon>Spermatophyta</taxon>
        <taxon>Magnoliopsida</taxon>
        <taxon>eudicotyledons</taxon>
        <taxon>Gunneridae</taxon>
        <taxon>Pentapetalae</taxon>
        <taxon>rosids</taxon>
        <taxon>malvids</taxon>
        <taxon>Myrtales</taxon>
        <taxon>Myrtaceae</taxon>
        <taxon>Myrtoideae</taxon>
        <taxon>Myrteae</taxon>
        <taxon>Australasian group</taxon>
        <taxon>Rhodamnia</taxon>
    </lineage>
</organism>
<evidence type="ECO:0000313" key="3">
    <source>
        <dbReference type="RefSeq" id="XP_030544219.1"/>
    </source>
</evidence>
<accession>A0A8B8QAR1</accession>